<evidence type="ECO:0000313" key="3">
    <source>
        <dbReference type="Proteomes" id="UP000443353"/>
    </source>
</evidence>
<organism evidence="2 3">
    <name type="scientific">Massilia cellulosiltytica</name>
    <dbReference type="NCBI Taxonomy" id="2683234"/>
    <lineage>
        <taxon>Bacteria</taxon>
        <taxon>Pseudomonadati</taxon>
        <taxon>Pseudomonadota</taxon>
        <taxon>Betaproteobacteria</taxon>
        <taxon>Burkholderiales</taxon>
        <taxon>Oxalobacteraceae</taxon>
        <taxon>Telluria group</taxon>
        <taxon>Massilia</taxon>
    </lineage>
</organism>
<evidence type="ECO:0000256" key="1">
    <source>
        <dbReference type="SAM" id="Phobius"/>
    </source>
</evidence>
<feature type="transmembrane region" description="Helical" evidence="1">
    <location>
        <begin position="21"/>
        <end position="43"/>
    </location>
</feature>
<dbReference type="AlphaFoldDB" id="A0A7X3K8T2"/>
<feature type="transmembrane region" description="Helical" evidence="1">
    <location>
        <begin position="49"/>
        <end position="69"/>
    </location>
</feature>
<dbReference type="EMBL" id="WSES01000006">
    <property type="protein sequence ID" value="MVW62283.1"/>
    <property type="molecule type" value="Genomic_DNA"/>
</dbReference>
<gene>
    <name evidence="2" type="ORF">GPY61_20310</name>
</gene>
<dbReference type="Pfam" id="PF22765">
    <property type="entry name" value="DUF7010"/>
    <property type="match status" value="1"/>
</dbReference>
<evidence type="ECO:0000313" key="2">
    <source>
        <dbReference type="EMBL" id="MVW62283.1"/>
    </source>
</evidence>
<dbReference type="RefSeq" id="WP_056131509.1">
    <property type="nucleotide sequence ID" value="NZ_WSES01000006.1"/>
</dbReference>
<dbReference type="InterPro" id="IPR053824">
    <property type="entry name" value="DUF7010"/>
</dbReference>
<feature type="transmembrane region" description="Helical" evidence="1">
    <location>
        <begin position="157"/>
        <end position="177"/>
    </location>
</feature>
<name>A0A7X3K8T2_9BURK</name>
<reference evidence="2 3" key="1">
    <citation type="submission" date="2019-12" db="EMBL/GenBank/DDBJ databases">
        <authorList>
            <person name="Li C."/>
            <person name="Zhao J."/>
        </authorList>
    </citation>
    <scope>NUCLEOTIDE SEQUENCE [LARGE SCALE GENOMIC DNA]</scope>
    <source>
        <strain evidence="2 3">NEAU-DD11</strain>
    </source>
</reference>
<proteinExistence type="predicted"/>
<evidence type="ECO:0008006" key="4">
    <source>
        <dbReference type="Google" id="ProtNLM"/>
    </source>
</evidence>
<keyword evidence="1" id="KW-0812">Transmembrane</keyword>
<protein>
    <recommendedName>
        <fullName evidence="4">DUF308 domain-containing protein</fullName>
    </recommendedName>
</protein>
<feature type="transmembrane region" description="Helical" evidence="1">
    <location>
        <begin position="81"/>
        <end position="103"/>
    </location>
</feature>
<keyword evidence="1" id="KW-0472">Membrane</keyword>
<keyword evidence="3" id="KW-1185">Reference proteome</keyword>
<feature type="transmembrane region" description="Helical" evidence="1">
    <location>
        <begin position="133"/>
        <end position="151"/>
    </location>
</feature>
<comment type="caution">
    <text evidence="2">The sequence shown here is derived from an EMBL/GenBank/DDBJ whole genome shotgun (WGS) entry which is preliminary data.</text>
</comment>
<keyword evidence="1" id="KW-1133">Transmembrane helix</keyword>
<accession>A0A7X3K8T2</accession>
<dbReference type="Proteomes" id="UP000443353">
    <property type="component" value="Unassembled WGS sequence"/>
</dbReference>
<sequence>MQDTLTVAGAQQDMRTAYLGGAPGLFVSGTVWTIAGLVCLWKSPHDAVWALYVGGVLIHPVSSLLTRLLGRSGKHAAGNPFGMLAFATTIWMIMMLALAYGIALWRIELFFPAMLFVIGGRYLTFATVFGTKLFWVCGAVLALAGYGLAALHAAPAAGAFAGGAIEIVFGIIVLAALRATKDTLRVSA</sequence>